<reference evidence="2" key="1">
    <citation type="submission" date="2020-12" db="UniProtKB">
        <authorList>
            <consortium name="WormBaseParasite"/>
        </authorList>
    </citation>
    <scope>IDENTIFICATION</scope>
    <source>
        <strain evidence="2">MHco3</strain>
    </source>
</reference>
<dbReference type="WBParaSite" id="HCON_00171800-00001">
    <property type="protein sequence ID" value="HCON_00171800-00001"/>
    <property type="gene ID" value="HCON_00171800"/>
</dbReference>
<evidence type="ECO:0000313" key="1">
    <source>
        <dbReference type="Proteomes" id="UP000025227"/>
    </source>
</evidence>
<proteinExistence type="predicted"/>
<evidence type="ECO:0000313" key="2">
    <source>
        <dbReference type="WBParaSite" id="HCON_00171800-00001"/>
    </source>
</evidence>
<name>A0A7I4Z267_HAECO</name>
<dbReference type="Proteomes" id="UP000025227">
    <property type="component" value="Unplaced"/>
</dbReference>
<organism evidence="1 2">
    <name type="scientific">Haemonchus contortus</name>
    <name type="common">Barber pole worm</name>
    <dbReference type="NCBI Taxonomy" id="6289"/>
    <lineage>
        <taxon>Eukaryota</taxon>
        <taxon>Metazoa</taxon>
        <taxon>Ecdysozoa</taxon>
        <taxon>Nematoda</taxon>
        <taxon>Chromadorea</taxon>
        <taxon>Rhabditida</taxon>
        <taxon>Rhabditina</taxon>
        <taxon>Rhabditomorpha</taxon>
        <taxon>Strongyloidea</taxon>
        <taxon>Trichostrongylidae</taxon>
        <taxon>Haemonchus</taxon>
    </lineage>
</organism>
<protein>
    <submittedName>
        <fullName evidence="2">Uncharacterized protein</fullName>
    </submittedName>
</protein>
<sequence length="89" mass="9865">MALDSVELNSAWNACTTQVLTHATSSSWINAIQTHSPPMASSNESKACQLRKESGRMTISPGACTTTLNHAMQQLKWYDRKIIIDDEKL</sequence>
<accession>A0A7I4Z267</accession>
<dbReference type="AlphaFoldDB" id="A0A7I4Z267"/>
<keyword evidence="1" id="KW-1185">Reference proteome</keyword>